<evidence type="ECO:0000313" key="1">
    <source>
        <dbReference type="EMBL" id="EHK77726.1"/>
    </source>
</evidence>
<dbReference type="EMBL" id="AGVV01000019">
    <property type="protein sequence ID" value="EHK77726.1"/>
    <property type="molecule type" value="Genomic_DNA"/>
</dbReference>
<name>H0FZ46_RHIML</name>
<gene>
    <name evidence="1" type="ORF">SM0020_12400</name>
</gene>
<dbReference type="PATRIC" id="fig|1107881.3.peg.2511"/>
<protein>
    <submittedName>
        <fullName evidence="1">Uncharacterized protein</fullName>
    </submittedName>
</protein>
<accession>H0FZ46</accession>
<sequence>MAEVKITPKIQCDNCGAVAEKDAHTMMGRSSPEYSKPKLWGSCKIEGGLSIDSYGGKGRLDFTDLCPSCANVAIDAAAVALKSARREDA</sequence>
<proteinExistence type="predicted"/>
<dbReference type="RefSeq" id="WP_004435199.1">
    <property type="nucleotide sequence ID" value="NZ_AGVV01000019.1"/>
</dbReference>
<dbReference type="AlphaFoldDB" id="H0FZ46"/>
<reference evidence="1 2" key="1">
    <citation type="journal article" date="2012" name="J. Bacteriol.">
        <title>Draft Genome Sequence of Sinorhizobium meliloti CCNWSX0020, a Nitrogen-Fixing Symbiont with Copper Tolerance Capability Isolated from Lead-Zinc Mine Tailings.</title>
        <authorList>
            <person name="Li Z."/>
            <person name="Ma Z."/>
            <person name="Hao X."/>
            <person name="Wei G."/>
        </authorList>
    </citation>
    <scope>NUCLEOTIDE SEQUENCE [LARGE SCALE GENOMIC DNA]</scope>
    <source>
        <strain evidence="1 2">CCNWSX0020</strain>
    </source>
</reference>
<evidence type="ECO:0000313" key="2">
    <source>
        <dbReference type="Proteomes" id="UP000004038"/>
    </source>
</evidence>
<organism evidence="1 2">
    <name type="scientific">Sinorhizobium meliloti CCNWSX0020</name>
    <dbReference type="NCBI Taxonomy" id="1107881"/>
    <lineage>
        <taxon>Bacteria</taxon>
        <taxon>Pseudomonadati</taxon>
        <taxon>Pseudomonadota</taxon>
        <taxon>Alphaproteobacteria</taxon>
        <taxon>Hyphomicrobiales</taxon>
        <taxon>Rhizobiaceae</taxon>
        <taxon>Sinorhizobium/Ensifer group</taxon>
        <taxon>Sinorhizobium</taxon>
    </lineage>
</organism>
<dbReference type="Proteomes" id="UP000004038">
    <property type="component" value="Unassembled WGS sequence"/>
</dbReference>